<sequence length="59" mass="7287">MSKLHFSIKFFLKKFSSLRNILRFANRKEKITIKNFKFILWTKKEFIPLVMARQKERPI</sequence>
<dbReference type="HOGENOM" id="CLU_2950905_0_0_10"/>
<comment type="caution">
    <text evidence="1">The sequence shown here is derived from an EMBL/GenBank/DDBJ whole genome shotgun (WGS) entry which is preliminary data.</text>
</comment>
<organism evidence="1 2">
    <name type="scientific">Bacteroides uniformis dnLKV2</name>
    <dbReference type="NCBI Taxonomy" id="1235787"/>
    <lineage>
        <taxon>Bacteria</taxon>
        <taxon>Pseudomonadati</taxon>
        <taxon>Bacteroidota</taxon>
        <taxon>Bacteroidia</taxon>
        <taxon>Bacteroidales</taxon>
        <taxon>Bacteroidaceae</taxon>
        <taxon>Bacteroides</taxon>
    </lineage>
</organism>
<evidence type="ECO:0000313" key="1">
    <source>
        <dbReference type="EMBL" id="EOS09653.1"/>
    </source>
</evidence>
<evidence type="ECO:0000313" key="2">
    <source>
        <dbReference type="Proteomes" id="UP000014212"/>
    </source>
</evidence>
<dbReference type="AlphaFoldDB" id="R9I081"/>
<dbReference type="EMBL" id="ASSO01000006">
    <property type="protein sequence ID" value="EOS09653.1"/>
    <property type="molecule type" value="Genomic_DNA"/>
</dbReference>
<protein>
    <submittedName>
        <fullName evidence="1">Uncharacterized protein</fullName>
    </submittedName>
</protein>
<name>R9I081_BACUN</name>
<proteinExistence type="predicted"/>
<accession>R9I081</accession>
<gene>
    <name evidence="1" type="ORF">C801_01192</name>
</gene>
<reference evidence="1 2" key="1">
    <citation type="submission" date="2013-04" db="EMBL/GenBank/DDBJ databases">
        <title>The Genome Sequence of Bacteroides uniformis dnLKV2.</title>
        <authorList>
            <consortium name="The Broad Institute Genomics Platform"/>
            <consortium name="The Broad Institute Genome Sequencing Center for Infectious Disease"/>
            <person name="Earl A."/>
            <person name="Xavier R."/>
            <person name="Kuhn K."/>
            <person name="Stappenbeck T."/>
            <person name="Walker B."/>
            <person name="Young S."/>
            <person name="Zeng Q."/>
            <person name="Gargeya S."/>
            <person name="Fitzgerald M."/>
            <person name="Haas B."/>
            <person name="Abouelleil A."/>
            <person name="Allen A.W."/>
            <person name="Alvarado L."/>
            <person name="Arachchi H.M."/>
            <person name="Berlin A.M."/>
            <person name="Chapman S.B."/>
            <person name="Gainer-Dewar J."/>
            <person name="Goldberg J."/>
            <person name="Griggs A."/>
            <person name="Gujja S."/>
            <person name="Hansen M."/>
            <person name="Howarth C."/>
            <person name="Imamovic A."/>
            <person name="Ireland A."/>
            <person name="Larimer J."/>
            <person name="McCowan C."/>
            <person name="Murphy C."/>
            <person name="Pearson M."/>
            <person name="Poon T.W."/>
            <person name="Priest M."/>
            <person name="Roberts A."/>
            <person name="Saif S."/>
            <person name="Shea T."/>
            <person name="Sisk P."/>
            <person name="Sykes S."/>
            <person name="Wortman J."/>
            <person name="Nusbaum C."/>
            <person name="Birren B."/>
        </authorList>
    </citation>
    <scope>NUCLEOTIDE SEQUENCE [LARGE SCALE GENOMIC DNA]</scope>
    <source>
        <strain evidence="2">dnLKV2</strain>
    </source>
</reference>
<dbReference type="Proteomes" id="UP000014212">
    <property type="component" value="Unassembled WGS sequence"/>
</dbReference>